<dbReference type="EMBL" id="BGPR01033225">
    <property type="protein sequence ID" value="GBO07088.1"/>
    <property type="molecule type" value="Genomic_DNA"/>
</dbReference>
<name>A0A4Y2U2N2_ARAVE</name>
<comment type="caution">
    <text evidence="1">The sequence shown here is derived from an EMBL/GenBank/DDBJ whole genome shotgun (WGS) entry which is preliminary data.</text>
</comment>
<evidence type="ECO:0000313" key="1">
    <source>
        <dbReference type="EMBL" id="GBO07088.1"/>
    </source>
</evidence>
<proteinExistence type="predicted"/>
<accession>A0A4Y2U2N2</accession>
<reference evidence="1 2" key="1">
    <citation type="journal article" date="2019" name="Sci. Rep.">
        <title>Orb-weaving spider Araneus ventricosus genome elucidates the spidroin gene catalogue.</title>
        <authorList>
            <person name="Kono N."/>
            <person name="Nakamura H."/>
            <person name="Ohtoshi R."/>
            <person name="Moran D.A.P."/>
            <person name="Shinohara A."/>
            <person name="Yoshida Y."/>
            <person name="Fujiwara M."/>
            <person name="Mori M."/>
            <person name="Tomita M."/>
            <person name="Arakawa K."/>
        </authorList>
    </citation>
    <scope>NUCLEOTIDE SEQUENCE [LARGE SCALE GENOMIC DNA]</scope>
</reference>
<keyword evidence="2" id="KW-1185">Reference proteome</keyword>
<evidence type="ECO:0000313" key="2">
    <source>
        <dbReference type="Proteomes" id="UP000499080"/>
    </source>
</evidence>
<gene>
    <name evidence="1" type="ORF">AVEN_244450_1</name>
</gene>
<sequence>MVDLDYCDAIFKRTLIGIEDKIILLGGSDLSQTNRNRDSVLPTEECTERKYDADVVIAYLEENEPKMIQNQKEAFDKITKAVFDRCGRIFF</sequence>
<dbReference type="AlphaFoldDB" id="A0A4Y2U2N2"/>
<organism evidence="1 2">
    <name type="scientific">Araneus ventricosus</name>
    <name type="common">Orbweaver spider</name>
    <name type="synonym">Epeira ventricosa</name>
    <dbReference type="NCBI Taxonomy" id="182803"/>
    <lineage>
        <taxon>Eukaryota</taxon>
        <taxon>Metazoa</taxon>
        <taxon>Ecdysozoa</taxon>
        <taxon>Arthropoda</taxon>
        <taxon>Chelicerata</taxon>
        <taxon>Arachnida</taxon>
        <taxon>Araneae</taxon>
        <taxon>Araneomorphae</taxon>
        <taxon>Entelegynae</taxon>
        <taxon>Araneoidea</taxon>
        <taxon>Araneidae</taxon>
        <taxon>Araneus</taxon>
    </lineage>
</organism>
<protein>
    <submittedName>
        <fullName evidence="1">Uncharacterized protein</fullName>
    </submittedName>
</protein>
<dbReference type="Proteomes" id="UP000499080">
    <property type="component" value="Unassembled WGS sequence"/>
</dbReference>